<evidence type="ECO:0000313" key="2">
    <source>
        <dbReference type="EMBL" id="ATB26996.1"/>
    </source>
</evidence>
<sequence length="840" mass="91264">MSLLMPVAAVLLVSAQLPPYTPLQLPTGQAVELSADHVLYDPEQRVLTAHGHTRLSSGTALLRADEVVYDQANETAVAKGNVMLVSGQMAAVADEVTVDLKSSEASAKGGLFMQKRGVTPEQLRAAQTPQELRDLGETPVLLSGSRIKRIGDDSFQVEGIALAPCLCEDGPPSWRVEASQGSVVLGERASLTLPVVYVHDVPVFALPWLYLPLAERRSGLLIPKPTTSSLNGFSLEQPIFLTLGRSYDLTFSPGFYLGASEQEVNRTLAGETITREEPRTTGIRGPRLLTEFRYMPSVGTEGRATLGLLYDLQPVRNPVTGGFYLDEAGELIRARRGIRGEASLQHRQDLGGGWYDRIDAFAVSDGFYTRDVTADIVARENQYLRSSGVLYRRSEDQWVGLEVGLRQDIRWGYSLLGEHSPPTGAVSSPIPAAPRTFQKLPAISWVLAERPLFDSRFIGGARVEFSRLSPLFSSFGDEGLDGRFEPGADSVTDPAQGNGLFDGADREARSRIDVNPRVSTSFALGPWARLSPALSLRQDFYLGEVSGRTAQRGYPLLDLVVDSRLSRTFDIAGVSFQHSLEPSVSLRYVPLVWGDLPSPGAAPELPGQPYDEIDSALPITAPGVARRFLHAVVELNQTLRFRKENTRRELLRLTVGQGFDLSRHAPTFGQGSVLESDPVTRDTFGRLSAQLGSISGGGTLRYDPNSNQIAQLSADFRVDVPNGDIYARYDDLVGVGSDRLRRSLDGLVGSARQSPQRAQFLTAGTEAKLGFGLGLRYEVIVQPQSRSESPLSQQWIGVSYAPACNCWRVEGIARLQRGRAIPDFGLNLTVAGVGTFGTGG</sequence>
<gene>
    <name evidence="2" type="ORF">MEBOL_000431</name>
</gene>
<dbReference type="RefSeq" id="WP_095975860.1">
    <property type="nucleotide sequence ID" value="NZ_CP022163.1"/>
</dbReference>
<dbReference type="GO" id="GO:0043165">
    <property type="term" value="P:Gram-negative-bacterium-type cell outer membrane assembly"/>
    <property type="evidence" value="ECO:0007669"/>
    <property type="project" value="InterPro"/>
</dbReference>
<dbReference type="HAMAP" id="MF_01411">
    <property type="entry name" value="LPS_assembly_LptD"/>
    <property type="match status" value="1"/>
</dbReference>
<dbReference type="GO" id="GO:0015920">
    <property type="term" value="P:lipopolysaccharide transport"/>
    <property type="evidence" value="ECO:0007669"/>
    <property type="project" value="InterPro"/>
</dbReference>
<dbReference type="AlphaFoldDB" id="A0A286NV77"/>
<dbReference type="InterPro" id="IPR007543">
    <property type="entry name" value="LptD_C"/>
</dbReference>
<dbReference type="PANTHER" id="PTHR30189">
    <property type="entry name" value="LPS-ASSEMBLY PROTEIN"/>
    <property type="match status" value="1"/>
</dbReference>
<organism evidence="2 3">
    <name type="scientific">Melittangium boletus DSM 14713</name>
    <dbReference type="NCBI Taxonomy" id="1294270"/>
    <lineage>
        <taxon>Bacteria</taxon>
        <taxon>Pseudomonadati</taxon>
        <taxon>Myxococcota</taxon>
        <taxon>Myxococcia</taxon>
        <taxon>Myxococcales</taxon>
        <taxon>Cystobacterineae</taxon>
        <taxon>Archangiaceae</taxon>
        <taxon>Melittangium</taxon>
    </lineage>
</organism>
<dbReference type="PANTHER" id="PTHR30189:SF1">
    <property type="entry name" value="LPS-ASSEMBLY PROTEIN LPTD"/>
    <property type="match status" value="1"/>
</dbReference>
<dbReference type="InterPro" id="IPR050218">
    <property type="entry name" value="LptD"/>
</dbReference>
<accession>A0A286NV77</accession>
<dbReference type="Gene3D" id="2.60.450.10">
    <property type="entry name" value="Lipopolysaccharide (LPS) transport protein A like domain"/>
    <property type="match status" value="1"/>
</dbReference>
<evidence type="ECO:0000259" key="1">
    <source>
        <dbReference type="Pfam" id="PF04453"/>
    </source>
</evidence>
<dbReference type="GO" id="GO:0009279">
    <property type="term" value="C:cell outer membrane"/>
    <property type="evidence" value="ECO:0007669"/>
    <property type="project" value="InterPro"/>
</dbReference>
<name>A0A286NV77_9BACT</name>
<dbReference type="KEGG" id="mbd:MEBOL_000431"/>
<evidence type="ECO:0000313" key="3">
    <source>
        <dbReference type="Proteomes" id="UP000217289"/>
    </source>
</evidence>
<dbReference type="Pfam" id="PF04453">
    <property type="entry name" value="LptD"/>
    <property type="match status" value="1"/>
</dbReference>
<dbReference type="EMBL" id="CP022163">
    <property type="protein sequence ID" value="ATB26996.1"/>
    <property type="molecule type" value="Genomic_DNA"/>
</dbReference>
<dbReference type="Proteomes" id="UP000217289">
    <property type="component" value="Chromosome"/>
</dbReference>
<keyword evidence="3" id="KW-1185">Reference proteome</keyword>
<dbReference type="OrthoDB" id="9760225at2"/>
<dbReference type="InterPro" id="IPR020889">
    <property type="entry name" value="LipoPS_assembly_LptD"/>
</dbReference>
<reference evidence="2 3" key="1">
    <citation type="submission" date="2017-06" db="EMBL/GenBank/DDBJ databases">
        <authorList>
            <person name="Kim H.J."/>
            <person name="Triplett B.A."/>
        </authorList>
    </citation>
    <scope>NUCLEOTIDE SEQUENCE [LARGE SCALE GENOMIC DNA]</scope>
    <source>
        <strain evidence="2 3">DSM 14713</strain>
    </source>
</reference>
<protein>
    <submittedName>
        <fullName evidence="2">Outer membrane protein Imp, required for envelope biogenesis</fullName>
    </submittedName>
</protein>
<feature type="domain" description="LptD C-terminal" evidence="1">
    <location>
        <begin position="338"/>
        <end position="590"/>
    </location>
</feature>
<proteinExistence type="inferred from homology"/>
<dbReference type="GO" id="GO:1990351">
    <property type="term" value="C:transporter complex"/>
    <property type="evidence" value="ECO:0007669"/>
    <property type="project" value="TreeGrafter"/>
</dbReference>